<evidence type="ECO:0000256" key="3">
    <source>
        <dbReference type="ARBA" id="ARBA00022694"/>
    </source>
</evidence>
<proteinExistence type="inferred from homology"/>
<dbReference type="PANTHER" id="PTHR16288">
    <property type="entry name" value="WD40 REPEAT PROTEIN 4"/>
    <property type="match status" value="1"/>
</dbReference>
<dbReference type="PROSITE" id="PS50294">
    <property type="entry name" value="WD_REPEATS_REGION"/>
    <property type="match status" value="1"/>
</dbReference>
<name>A0A6A7C7E0_9PEZI</name>
<evidence type="ECO:0000313" key="9">
    <source>
        <dbReference type="EMBL" id="KAF2863350.1"/>
    </source>
</evidence>
<comment type="similarity">
    <text evidence="6">Belongs to the WD repeat TRM82 family.</text>
</comment>
<feature type="repeat" description="WD" evidence="7">
    <location>
        <begin position="258"/>
        <end position="290"/>
    </location>
</feature>
<dbReference type="SMART" id="SM00320">
    <property type="entry name" value="WD40"/>
    <property type="match status" value="2"/>
</dbReference>
<dbReference type="SUPFAM" id="SSF50978">
    <property type="entry name" value="WD40 repeat-like"/>
    <property type="match status" value="1"/>
</dbReference>
<keyword evidence="3 6" id="KW-0819">tRNA processing</keyword>
<dbReference type="PANTHER" id="PTHR16288:SF0">
    <property type="entry name" value="TRNA (GUANINE-N(7)-)-METHYLTRANSFERASE NON-CATALYTIC SUBUNIT WDR4"/>
    <property type="match status" value="1"/>
</dbReference>
<evidence type="ECO:0000256" key="8">
    <source>
        <dbReference type="SAM" id="MobiDB-lite"/>
    </source>
</evidence>
<dbReference type="OrthoDB" id="339900at2759"/>
<gene>
    <name evidence="9" type="ORF">K470DRAFT_210738</name>
</gene>
<dbReference type="InterPro" id="IPR015943">
    <property type="entry name" value="WD40/YVTN_repeat-like_dom_sf"/>
</dbReference>
<feature type="region of interest" description="Disordered" evidence="8">
    <location>
        <begin position="51"/>
        <end position="71"/>
    </location>
</feature>
<dbReference type="InterPro" id="IPR001680">
    <property type="entry name" value="WD40_rpt"/>
</dbReference>
<dbReference type="GO" id="GO:0005829">
    <property type="term" value="C:cytosol"/>
    <property type="evidence" value="ECO:0007669"/>
    <property type="project" value="TreeGrafter"/>
</dbReference>
<evidence type="ECO:0000256" key="4">
    <source>
        <dbReference type="ARBA" id="ARBA00022737"/>
    </source>
</evidence>
<evidence type="ECO:0000256" key="2">
    <source>
        <dbReference type="ARBA" id="ARBA00022574"/>
    </source>
</evidence>
<dbReference type="InterPro" id="IPR036322">
    <property type="entry name" value="WD40_repeat_dom_sf"/>
</dbReference>
<comment type="function">
    <text evidence="6">Required for the formation of N(7)-methylguanine at position 46 (m7G46) in tRNA. In the complex, it is required to stabilize and induce conformational changes of the catalytic subunit.</text>
</comment>
<dbReference type="PROSITE" id="PS50082">
    <property type="entry name" value="WD_REPEATS_2"/>
    <property type="match status" value="1"/>
</dbReference>
<evidence type="ECO:0000256" key="7">
    <source>
        <dbReference type="PROSITE-ProRule" id="PRU00221"/>
    </source>
</evidence>
<keyword evidence="10" id="KW-1185">Reference proteome</keyword>
<dbReference type="InterPro" id="IPR028884">
    <property type="entry name" value="Trm82"/>
</dbReference>
<keyword evidence="5 6" id="KW-0539">Nucleus</keyword>
<comment type="pathway">
    <text evidence="6">tRNA modification; N(7)-methylguanine-tRNA biosynthesis.</text>
</comment>
<dbReference type="EMBL" id="MU005961">
    <property type="protein sequence ID" value="KAF2863350.1"/>
    <property type="molecule type" value="Genomic_DNA"/>
</dbReference>
<dbReference type="GO" id="GO:0005634">
    <property type="term" value="C:nucleus"/>
    <property type="evidence" value="ECO:0007669"/>
    <property type="project" value="UniProtKB-SubCell"/>
</dbReference>
<dbReference type="Pfam" id="PF00400">
    <property type="entry name" value="WD40"/>
    <property type="match status" value="1"/>
</dbReference>
<evidence type="ECO:0000313" key="10">
    <source>
        <dbReference type="Proteomes" id="UP000799421"/>
    </source>
</evidence>
<evidence type="ECO:0000256" key="5">
    <source>
        <dbReference type="ARBA" id="ARBA00023242"/>
    </source>
</evidence>
<sequence>MARHPFQCITAFPRSIDGKHYMLAAQGSLIFTIDIGNYKAVSRWQPIQKQQVQVDDGEDRPAKKQKLGPHQISSPNIITMATTHDLKHVVVATDDKCIRVLDIDGNGHLNEYSQRVMPKRPCTIKLSSDNASILVADKFGDVYSLPLFGLEGVQDGKADACPRKDVFRPSASNLTVHTERNRKALEAQLRQKEFSSRKEGPSFECELLLGHVSMLTDMVVVDRVVDNKRRHYIITADRDEHIRISRGPPQAYIIEGYCLGHQDFINKICIVPETTYLVSGGGDSWIGVWDWTCYSLQRKYYLDCDSAVSTTSLDEVNKPSVVSGIWFAPIGSSQGHQVHAVLIACERMSKLYAIPILKEGLEQSQITEIPLDHPPLDVACVGHDIIVSIDARSDGVERLRVLNLCLSDMNEKLRVHYVRDKELDGKLENEIEWAEHDISGFNRKLDDLLYGADKLRKRRDN</sequence>
<dbReference type="AlphaFoldDB" id="A0A6A7C7E0"/>
<protein>
    <submittedName>
        <fullName evidence="9">Uncharacterized protein</fullName>
    </submittedName>
</protein>
<reference evidence="9" key="1">
    <citation type="journal article" date="2020" name="Stud. Mycol.">
        <title>101 Dothideomycetes genomes: a test case for predicting lifestyles and emergence of pathogens.</title>
        <authorList>
            <person name="Haridas S."/>
            <person name="Albert R."/>
            <person name="Binder M."/>
            <person name="Bloem J."/>
            <person name="Labutti K."/>
            <person name="Salamov A."/>
            <person name="Andreopoulos B."/>
            <person name="Baker S."/>
            <person name="Barry K."/>
            <person name="Bills G."/>
            <person name="Bluhm B."/>
            <person name="Cannon C."/>
            <person name="Castanera R."/>
            <person name="Culley D."/>
            <person name="Daum C."/>
            <person name="Ezra D."/>
            <person name="Gonzalez J."/>
            <person name="Henrissat B."/>
            <person name="Kuo A."/>
            <person name="Liang C."/>
            <person name="Lipzen A."/>
            <person name="Lutzoni F."/>
            <person name="Magnuson J."/>
            <person name="Mondo S."/>
            <person name="Nolan M."/>
            <person name="Ohm R."/>
            <person name="Pangilinan J."/>
            <person name="Park H.-J."/>
            <person name="Ramirez L."/>
            <person name="Alfaro M."/>
            <person name="Sun H."/>
            <person name="Tritt A."/>
            <person name="Yoshinaga Y."/>
            <person name="Zwiers L.-H."/>
            <person name="Turgeon B."/>
            <person name="Goodwin S."/>
            <person name="Spatafora J."/>
            <person name="Crous P."/>
            <person name="Grigoriev I."/>
        </authorList>
    </citation>
    <scope>NUCLEOTIDE SEQUENCE</scope>
    <source>
        <strain evidence="9">CBS 480.64</strain>
    </source>
</reference>
<accession>A0A6A7C7E0</accession>
<dbReference type="UniPathway" id="UPA00989"/>
<keyword evidence="2 6" id="KW-0853">WD repeat</keyword>
<keyword evidence="4 6" id="KW-0677">Repeat</keyword>
<dbReference type="Proteomes" id="UP000799421">
    <property type="component" value="Unassembled WGS sequence"/>
</dbReference>
<dbReference type="HAMAP" id="MF_03056">
    <property type="entry name" value="TRM82"/>
    <property type="match status" value="1"/>
</dbReference>
<dbReference type="Gene3D" id="2.130.10.10">
    <property type="entry name" value="YVTN repeat-like/Quinoprotein amine dehydrogenase"/>
    <property type="match status" value="1"/>
</dbReference>
<organism evidence="9 10">
    <name type="scientific">Piedraia hortae CBS 480.64</name>
    <dbReference type="NCBI Taxonomy" id="1314780"/>
    <lineage>
        <taxon>Eukaryota</taxon>
        <taxon>Fungi</taxon>
        <taxon>Dikarya</taxon>
        <taxon>Ascomycota</taxon>
        <taxon>Pezizomycotina</taxon>
        <taxon>Dothideomycetes</taxon>
        <taxon>Dothideomycetidae</taxon>
        <taxon>Capnodiales</taxon>
        <taxon>Piedraiaceae</taxon>
        <taxon>Piedraia</taxon>
    </lineage>
</organism>
<evidence type="ECO:0000256" key="6">
    <source>
        <dbReference type="HAMAP-Rule" id="MF_03056"/>
    </source>
</evidence>
<dbReference type="GO" id="GO:0043527">
    <property type="term" value="C:tRNA methyltransferase complex"/>
    <property type="evidence" value="ECO:0007669"/>
    <property type="project" value="TreeGrafter"/>
</dbReference>
<dbReference type="GO" id="GO:0106004">
    <property type="term" value="P:tRNA (guanine-N7)-methylation"/>
    <property type="evidence" value="ECO:0007669"/>
    <property type="project" value="UniProtKB-UniRule"/>
</dbReference>
<comment type="subcellular location">
    <subcellularLocation>
        <location evidence="1 6">Nucleus</location>
    </subcellularLocation>
</comment>
<evidence type="ECO:0000256" key="1">
    <source>
        <dbReference type="ARBA" id="ARBA00004123"/>
    </source>
</evidence>